<evidence type="ECO:0000259" key="6">
    <source>
        <dbReference type="PROSITE" id="PS50977"/>
    </source>
</evidence>
<evidence type="ECO:0000313" key="8">
    <source>
        <dbReference type="Proteomes" id="UP000730482"/>
    </source>
</evidence>
<feature type="DNA-binding region" description="H-T-H motif" evidence="5">
    <location>
        <begin position="31"/>
        <end position="50"/>
    </location>
</feature>
<evidence type="ECO:0000256" key="2">
    <source>
        <dbReference type="ARBA" id="ARBA00023015"/>
    </source>
</evidence>
<dbReference type="PANTHER" id="PTHR30055">
    <property type="entry name" value="HTH-TYPE TRANSCRIPTIONAL REGULATOR RUTR"/>
    <property type="match status" value="1"/>
</dbReference>
<dbReference type="InterPro" id="IPR050109">
    <property type="entry name" value="HTH-type_TetR-like_transc_reg"/>
</dbReference>
<dbReference type="Pfam" id="PF13977">
    <property type="entry name" value="TetR_C_6"/>
    <property type="match status" value="1"/>
</dbReference>
<keyword evidence="4" id="KW-0804">Transcription</keyword>
<dbReference type="Proteomes" id="UP000730482">
    <property type="component" value="Unassembled WGS sequence"/>
</dbReference>
<evidence type="ECO:0000256" key="4">
    <source>
        <dbReference type="ARBA" id="ARBA00023163"/>
    </source>
</evidence>
<name>A0ABS5L4Y6_9ACTN</name>
<dbReference type="PROSITE" id="PS50977">
    <property type="entry name" value="HTH_TETR_2"/>
    <property type="match status" value="1"/>
</dbReference>
<dbReference type="SUPFAM" id="SSF48498">
    <property type="entry name" value="Tetracyclin repressor-like, C-terminal domain"/>
    <property type="match status" value="1"/>
</dbReference>
<dbReference type="SUPFAM" id="SSF46689">
    <property type="entry name" value="Homeodomain-like"/>
    <property type="match status" value="1"/>
</dbReference>
<dbReference type="InterPro" id="IPR009057">
    <property type="entry name" value="Homeodomain-like_sf"/>
</dbReference>
<dbReference type="InterPro" id="IPR001647">
    <property type="entry name" value="HTH_TetR"/>
</dbReference>
<dbReference type="InterPro" id="IPR036271">
    <property type="entry name" value="Tet_transcr_reg_TetR-rel_C_sf"/>
</dbReference>
<sequence length="214" mass="23192">MPKLVDHAQRRAEIVDALLRTAADRGLHAVTMQSVALEAGISVRLVQYYFDTKEQLLLAALTRLAARMGERIENRLRSAGDTATPAEIVEAVMLEAIPADAEGRAFHLVYTEYAVLSVTDAALASQPFMAEPDGMEVFLVRQLRAAQQAGDVDPEVDVRREAVALMAMSAGLGLSVLLGQRPADDAFETVRHHLKRLFQSITPDPAAPKSSSSS</sequence>
<feature type="domain" description="HTH tetR-type" evidence="6">
    <location>
        <begin position="8"/>
        <end position="68"/>
    </location>
</feature>
<gene>
    <name evidence="7" type="ORF">KGQ19_41835</name>
</gene>
<dbReference type="PANTHER" id="PTHR30055:SF234">
    <property type="entry name" value="HTH-TYPE TRANSCRIPTIONAL REGULATOR BETI"/>
    <property type="match status" value="1"/>
</dbReference>
<reference evidence="7 8" key="1">
    <citation type="submission" date="2020-02" db="EMBL/GenBank/DDBJ databases">
        <title>Acidophilic actinobacteria isolated from forest soil.</title>
        <authorList>
            <person name="Golinska P."/>
        </authorList>
    </citation>
    <scope>NUCLEOTIDE SEQUENCE [LARGE SCALE GENOMIC DNA]</scope>
    <source>
        <strain evidence="7 8">NL8</strain>
    </source>
</reference>
<proteinExistence type="predicted"/>
<keyword evidence="2" id="KW-0805">Transcription regulation</keyword>
<evidence type="ECO:0000256" key="3">
    <source>
        <dbReference type="ARBA" id="ARBA00023125"/>
    </source>
</evidence>
<protein>
    <submittedName>
        <fullName evidence="7">TetR/AcrR family transcriptional regulator</fullName>
    </submittedName>
</protein>
<keyword evidence="1" id="KW-0678">Repressor</keyword>
<organism evidence="7 8">
    <name type="scientific">Catenulispora pinistramenti</name>
    <dbReference type="NCBI Taxonomy" id="2705254"/>
    <lineage>
        <taxon>Bacteria</taxon>
        <taxon>Bacillati</taxon>
        <taxon>Actinomycetota</taxon>
        <taxon>Actinomycetes</taxon>
        <taxon>Catenulisporales</taxon>
        <taxon>Catenulisporaceae</taxon>
        <taxon>Catenulispora</taxon>
    </lineage>
</organism>
<accession>A0ABS5L4Y6</accession>
<evidence type="ECO:0000313" key="7">
    <source>
        <dbReference type="EMBL" id="MBS2553415.1"/>
    </source>
</evidence>
<keyword evidence="3 5" id="KW-0238">DNA-binding</keyword>
<comment type="caution">
    <text evidence="7">The sequence shown here is derived from an EMBL/GenBank/DDBJ whole genome shotgun (WGS) entry which is preliminary data.</text>
</comment>
<dbReference type="Pfam" id="PF00440">
    <property type="entry name" value="TetR_N"/>
    <property type="match status" value="1"/>
</dbReference>
<dbReference type="RefSeq" id="WP_212019930.1">
    <property type="nucleotide sequence ID" value="NZ_JAAFYZ010000253.1"/>
</dbReference>
<keyword evidence="8" id="KW-1185">Reference proteome</keyword>
<dbReference type="Gene3D" id="1.10.357.10">
    <property type="entry name" value="Tetracycline Repressor, domain 2"/>
    <property type="match status" value="1"/>
</dbReference>
<dbReference type="EMBL" id="JAAFYZ010000253">
    <property type="protein sequence ID" value="MBS2553415.1"/>
    <property type="molecule type" value="Genomic_DNA"/>
</dbReference>
<dbReference type="InterPro" id="IPR039538">
    <property type="entry name" value="BetI_C"/>
</dbReference>
<evidence type="ECO:0000256" key="5">
    <source>
        <dbReference type="PROSITE-ProRule" id="PRU00335"/>
    </source>
</evidence>
<evidence type="ECO:0000256" key="1">
    <source>
        <dbReference type="ARBA" id="ARBA00022491"/>
    </source>
</evidence>